<dbReference type="SUPFAM" id="SSF57716">
    <property type="entry name" value="Glucocorticoid receptor-like (DNA-binding domain)"/>
    <property type="match status" value="1"/>
</dbReference>
<dbReference type="Pfam" id="PF12874">
    <property type="entry name" value="zf-met"/>
    <property type="match status" value="1"/>
</dbReference>
<dbReference type="Pfam" id="PF00096">
    <property type="entry name" value="zf-C2H2"/>
    <property type="match status" value="7"/>
</dbReference>
<dbReference type="OrthoDB" id="427030at2759"/>
<gene>
    <name evidence="17" type="ORF">GWI33_017690</name>
</gene>
<feature type="region of interest" description="Disordered" evidence="14">
    <location>
        <begin position="154"/>
        <end position="174"/>
    </location>
</feature>
<name>A0A834M3H4_RHYFE</name>
<keyword evidence="4 13" id="KW-0479">Metal-binding</keyword>
<evidence type="ECO:0000256" key="9">
    <source>
        <dbReference type="ARBA" id="ARBA00023125"/>
    </source>
</evidence>
<evidence type="ECO:0000313" key="18">
    <source>
        <dbReference type="Proteomes" id="UP000625711"/>
    </source>
</evidence>
<feature type="domain" description="C2H2-type" evidence="15">
    <location>
        <begin position="393"/>
        <end position="421"/>
    </location>
</feature>
<evidence type="ECO:0000256" key="11">
    <source>
        <dbReference type="ARBA" id="ARBA00023242"/>
    </source>
</evidence>
<dbReference type="InterPro" id="IPR013087">
    <property type="entry name" value="Znf_C2H2_type"/>
</dbReference>
<dbReference type="Pfam" id="PF07776">
    <property type="entry name" value="zf-AD"/>
    <property type="match status" value="1"/>
</dbReference>
<dbReference type="FunFam" id="3.30.160.60:FF:001156">
    <property type="entry name" value="Zinc finger protein 407"/>
    <property type="match status" value="1"/>
</dbReference>
<evidence type="ECO:0000256" key="14">
    <source>
        <dbReference type="SAM" id="MobiDB-lite"/>
    </source>
</evidence>
<evidence type="ECO:0000256" key="13">
    <source>
        <dbReference type="PROSITE-ProRule" id="PRU01263"/>
    </source>
</evidence>
<dbReference type="PROSITE" id="PS51915">
    <property type="entry name" value="ZAD"/>
    <property type="match status" value="1"/>
</dbReference>
<proteinExistence type="inferred from homology"/>
<dbReference type="SMART" id="SM00868">
    <property type="entry name" value="zf-AD"/>
    <property type="match status" value="1"/>
</dbReference>
<dbReference type="GO" id="GO:0005634">
    <property type="term" value="C:nucleus"/>
    <property type="evidence" value="ECO:0007669"/>
    <property type="project" value="UniProtKB-SubCell"/>
</dbReference>
<keyword evidence="6 12" id="KW-0863">Zinc-finger</keyword>
<dbReference type="Gene3D" id="3.30.160.60">
    <property type="entry name" value="Classic Zinc Finger"/>
    <property type="match status" value="10"/>
</dbReference>
<feature type="region of interest" description="Disordered" evidence="14">
    <location>
        <begin position="186"/>
        <end position="205"/>
    </location>
</feature>
<dbReference type="FunFam" id="3.30.160.60:FF:002343">
    <property type="entry name" value="Zinc finger protein 33A"/>
    <property type="match status" value="1"/>
</dbReference>
<protein>
    <submittedName>
        <fullName evidence="17">Uncharacterized protein</fullName>
    </submittedName>
</protein>
<feature type="binding site" evidence="13">
    <location>
        <position position="62"/>
    </location>
    <ligand>
        <name>Zn(2+)</name>
        <dbReference type="ChEBI" id="CHEBI:29105"/>
    </ligand>
</feature>
<feature type="domain" description="C2H2-type" evidence="15">
    <location>
        <begin position="510"/>
        <end position="537"/>
    </location>
</feature>
<dbReference type="GO" id="GO:0008270">
    <property type="term" value="F:zinc ion binding"/>
    <property type="evidence" value="ECO:0007669"/>
    <property type="project" value="UniProtKB-UniRule"/>
</dbReference>
<feature type="domain" description="C2H2-type" evidence="15">
    <location>
        <begin position="482"/>
        <end position="509"/>
    </location>
</feature>
<feature type="domain" description="C2H2-type" evidence="15">
    <location>
        <begin position="678"/>
        <end position="700"/>
    </location>
</feature>
<sequence>MDDGKLLSESAYCRLCCAANVNGINIFTQTENSEDMCSLVNRYLPIKVENDDPLPKTICPGCHIQLEATKLFMDLVIEGQAKLRILLKNQQDLFDREEKERQKLEKALQNHNPNASVETYTIQTDDSGEKYIIQIYSKGPLFSSDHELALKAEGLTKPKRKRGRPPKINNHETVDEIASSCKIKKELENKDDNEQVDNDGRKRRRIRAPVRYQGVVQGAELDHILKKEGVLDEDADDVGPSDAEEIFNNVKREPLEIGKVITSDGKDLGQSVYVNNRTRKHRQKRKSNSGVKYTCEICKKSFLHKGRYELHKKNHKIKYVCQGECCNMEYEKKDDILEHQNETGHAGFSLMQDIRNCNGSLILQESEKLEDNADILSSIPEKVEDNSADDDNVKCPKCDKSFSCKQNYEVHLKAIHNGEKPFKCELCDRTFAYAYSLKCHMVSHKNVIDKIDQISCDKCDKVFNHPSSLLYHKDTEHGNQRFICNKCHRTFRHRQLLQRHQLVHSDERPFKCNMCDQTFKTRSNLINHEIVHTGVKRFVCTICGHSFGHKTSLSIHLRWHNGSKPYQCDFCQKSFSQKGNLMEHVRIHTGEKPFCCDICGRSFTTSSQWKLHRKRHTGEKPFTCEYCQKKFLHKETYMTHIRRHLNIRPFKCRFCSRAFSENWACSRHEKLHYGEKPYKCDICDKAFADASNFTKHRRTHPTNHIKNDIKENLKSEICVNKTSPVMQVGTMSLLRSDDTNLIVQKDQTVELKIEAPSLQIQELLDNEGNPISFTTADGQPIPIVSSDSKKFQGLMPDGTLVSIDIVTDQTKEIEQEEVDKAQVSLLNTEIQFLNENIVTNTNETLPEEKPAFLSEDGKVCFITSFDENSFLTIN</sequence>
<evidence type="ECO:0000256" key="12">
    <source>
        <dbReference type="PROSITE-ProRule" id="PRU00042"/>
    </source>
</evidence>
<keyword evidence="5" id="KW-0677">Repeat</keyword>
<evidence type="ECO:0000256" key="8">
    <source>
        <dbReference type="ARBA" id="ARBA00023015"/>
    </source>
</evidence>
<reference evidence="17" key="1">
    <citation type="submission" date="2020-08" db="EMBL/GenBank/DDBJ databases">
        <title>Genome sequencing and assembly of the red palm weevil Rhynchophorus ferrugineus.</title>
        <authorList>
            <person name="Dias G.B."/>
            <person name="Bergman C.M."/>
            <person name="Manee M."/>
        </authorList>
    </citation>
    <scope>NUCLEOTIDE SEQUENCE</scope>
    <source>
        <strain evidence="17">AA-2017</strain>
        <tissue evidence="17">Whole larva</tissue>
    </source>
</reference>
<dbReference type="PROSITE" id="PS50157">
    <property type="entry name" value="ZINC_FINGER_C2H2_2"/>
    <property type="match status" value="12"/>
</dbReference>
<evidence type="ECO:0000256" key="1">
    <source>
        <dbReference type="ARBA" id="ARBA00003767"/>
    </source>
</evidence>
<dbReference type="PANTHER" id="PTHR24394:SF48">
    <property type="entry name" value="ZINC FINGER PROTEIN 771"/>
    <property type="match status" value="1"/>
</dbReference>
<comment type="caution">
    <text evidence="17">The sequence shown here is derived from an EMBL/GenBank/DDBJ whole genome shotgun (WGS) entry which is preliminary data.</text>
</comment>
<feature type="binding site" evidence="13">
    <location>
        <position position="59"/>
    </location>
    <ligand>
        <name>Zn(2+)</name>
        <dbReference type="ChEBI" id="CHEBI:29105"/>
    </ligand>
</feature>
<keyword evidence="11" id="KW-0539">Nucleus</keyword>
<keyword evidence="18" id="KW-1185">Reference proteome</keyword>
<feature type="domain" description="C2H2-type" evidence="15">
    <location>
        <begin position="594"/>
        <end position="621"/>
    </location>
</feature>
<keyword evidence="10" id="KW-0804">Transcription</keyword>
<dbReference type="FunFam" id="3.30.160.60:FF:000634">
    <property type="entry name" value="Zinc finger X-chromosomal protein"/>
    <property type="match status" value="1"/>
</dbReference>
<evidence type="ECO:0000256" key="10">
    <source>
        <dbReference type="ARBA" id="ARBA00023163"/>
    </source>
</evidence>
<dbReference type="InterPro" id="IPR012934">
    <property type="entry name" value="Znf_AD"/>
</dbReference>
<dbReference type="SMART" id="SM00355">
    <property type="entry name" value="ZnF_C2H2"/>
    <property type="match status" value="13"/>
</dbReference>
<evidence type="ECO:0000259" key="16">
    <source>
        <dbReference type="PROSITE" id="PS51915"/>
    </source>
</evidence>
<feature type="domain" description="C2H2-type" evidence="15">
    <location>
        <begin position="566"/>
        <end position="593"/>
    </location>
</feature>
<feature type="domain" description="C2H2-type" evidence="15">
    <location>
        <begin position="293"/>
        <end position="315"/>
    </location>
</feature>
<keyword evidence="9" id="KW-0238">DNA-binding</keyword>
<keyword evidence="8" id="KW-0805">Transcription regulation</keyword>
<comment type="function">
    <text evidence="1">May be involved in transcriptional regulation.</text>
</comment>
<evidence type="ECO:0000256" key="6">
    <source>
        <dbReference type="ARBA" id="ARBA00022771"/>
    </source>
</evidence>
<evidence type="ECO:0000256" key="5">
    <source>
        <dbReference type="ARBA" id="ARBA00022737"/>
    </source>
</evidence>
<organism evidence="17 18">
    <name type="scientific">Rhynchophorus ferrugineus</name>
    <name type="common">Red palm weevil</name>
    <name type="synonym">Curculio ferrugineus</name>
    <dbReference type="NCBI Taxonomy" id="354439"/>
    <lineage>
        <taxon>Eukaryota</taxon>
        <taxon>Metazoa</taxon>
        <taxon>Ecdysozoa</taxon>
        <taxon>Arthropoda</taxon>
        <taxon>Hexapoda</taxon>
        <taxon>Insecta</taxon>
        <taxon>Pterygota</taxon>
        <taxon>Neoptera</taxon>
        <taxon>Endopterygota</taxon>
        <taxon>Coleoptera</taxon>
        <taxon>Polyphaga</taxon>
        <taxon>Cucujiformia</taxon>
        <taxon>Curculionidae</taxon>
        <taxon>Dryophthorinae</taxon>
        <taxon>Rhynchophorus</taxon>
    </lineage>
</organism>
<dbReference type="PANTHER" id="PTHR24394">
    <property type="entry name" value="ZINC FINGER PROTEIN"/>
    <property type="match status" value="1"/>
</dbReference>
<evidence type="ECO:0000259" key="15">
    <source>
        <dbReference type="PROSITE" id="PS50157"/>
    </source>
</evidence>
<comment type="subcellular location">
    <subcellularLocation>
        <location evidence="2">Nucleus</location>
    </subcellularLocation>
</comment>
<dbReference type="FunFam" id="3.30.160.60:FF:000624">
    <property type="entry name" value="zinc finger protein 697"/>
    <property type="match status" value="1"/>
</dbReference>
<dbReference type="FunFam" id="3.30.160.60:FF:000275">
    <property type="entry name" value="zinc finger protein 90 homolog"/>
    <property type="match status" value="1"/>
</dbReference>
<comment type="similarity">
    <text evidence="3">Belongs to the krueppel C2H2-type zinc-finger protein family.</text>
</comment>
<evidence type="ECO:0000256" key="4">
    <source>
        <dbReference type="ARBA" id="ARBA00022723"/>
    </source>
</evidence>
<feature type="domain" description="C2H2-type" evidence="15">
    <location>
        <begin position="422"/>
        <end position="444"/>
    </location>
</feature>
<keyword evidence="7 13" id="KW-0862">Zinc</keyword>
<feature type="binding site" evidence="13">
    <location>
        <position position="16"/>
    </location>
    <ligand>
        <name>Zn(2+)</name>
        <dbReference type="ChEBI" id="CHEBI:29105"/>
    </ligand>
</feature>
<dbReference type="InterPro" id="IPR036236">
    <property type="entry name" value="Znf_C2H2_sf"/>
</dbReference>
<dbReference type="PROSITE" id="PS00028">
    <property type="entry name" value="ZINC_FINGER_C2H2_1"/>
    <property type="match status" value="13"/>
</dbReference>
<accession>A0A834M3H4</accession>
<dbReference type="AlphaFoldDB" id="A0A834M3H4"/>
<dbReference type="Gene3D" id="3.40.1800.20">
    <property type="match status" value="1"/>
</dbReference>
<evidence type="ECO:0000256" key="7">
    <source>
        <dbReference type="ARBA" id="ARBA00022833"/>
    </source>
</evidence>
<feature type="binding site" evidence="13">
    <location>
        <position position="13"/>
    </location>
    <ligand>
        <name>Zn(2+)</name>
        <dbReference type="ChEBI" id="CHEBI:29105"/>
    </ligand>
</feature>
<dbReference type="GO" id="GO:0000981">
    <property type="term" value="F:DNA-binding transcription factor activity, RNA polymerase II-specific"/>
    <property type="evidence" value="ECO:0007669"/>
    <property type="project" value="TreeGrafter"/>
</dbReference>
<dbReference type="GO" id="GO:0048598">
    <property type="term" value="P:embryonic morphogenesis"/>
    <property type="evidence" value="ECO:0007669"/>
    <property type="project" value="UniProtKB-ARBA"/>
</dbReference>
<feature type="domain" description="C2H2-type" evidence="15">
    <location>
        <begin position="650"/>
        <end position="677"/>
    </location>
</feature>
<dbReference type="GO" id="GO:0003677">
    <property type="term" value="F:DNA binding"/>
    <property type="evidence" value="ECO:0007669"/>
    <property type="project" value="UniProtKB-KW"/>
</dbReference>
<dbReference type="SUPFAM" id="SSF57667">
    <property type="entry name" value="beta-beta-alpha zinc fingers"/>
    <property type="match status" value="6"/>
</dbReference>
<feature type="domain" description="C2H2-type" evidence="15">
    <location>
        <begin position="622"/>
        <end position="649"/>
    </location>
</feature>
<feature type="domain" description="ZAD" evidence="16">
    <location>
        <begin position="11"/>
        <end position="86"/>
    </location>
</feature>
<evidence type="ECO:0000313" key="17">
    <source>
        <dbReference type="EMBL" id="KAF7269233.1"/>
    </source>
</evidence>
<feature type="domain" description="C2H2-type" evidence="15">
    <location>
        <begin position="454"/>
        <end position="482"/>
    </location>
</feature>
<evidence type="ECO:0000256" key="3">
    <source>
        <dbReference type="ARBA" id="ARBA00006991"/>
    </source>
</evidence>
<evidence type="ECO:0000256" key="2">
    <source>
        <dbReference type="ARBA" id="ARBA00004123"/>
    </source>
</evidence>
<feature type="domain" description="C2H2-type" evidence="15">
    <location>
        <begin position="538"/>
        <end position="565"/>
    </location>
</feature>
<dbReference type="EMBL" id="JAACXV010014245">
    <property type="protein sequence ID" value="KAF7269233.1"/>
    <property type="molecule type" value="Genomic_DNA"/>
</dbReference>
<dbReference type="Proteomes" id="UP000625711">
    <property type="component" value="Unassembled WGS sequence"/>
</dbReference>
<dbReference type="FunFam" id="3.30.160.60:FF:001480">
    <property type="entry name" value="Si:cabz01071911.3"/>
    <property type="match status" value="1"/>
</dbReference>
<dbReference type="FunFam" id="3.30.160.60:FF:000100">
    <property type="entry name" value="Zinc finger 45-like"/>
    <property type="match status" value="1"/>
</dbReference>